<keyword evidence="3" id="KW-0808">Transferase</keyword>
<organism evidence="3 4">
    <name type="scientific">Novipirellula aureliae</name>
    <dbReference type="NCBI Taxonomy" id="2527966"/>
    <lineage>
        <taxon>Bacteria</taxon>
        <taxon>Pseudomonadati</taxon>
        <taxon>Planctomycetota</taxon>
        <taxon>Planctomycetia</taxon>
        <taxon>Pirellulales</taxon>
        <taxon>Pirellulaceae</taxon>
        <taxon>Novipirellula</taxon>
    </lineage>
</organism>
<dbReference type="EC" id="2.4.1.-" evidence="3"/>
<evidence type="ECO:0000256" key="1">
    <source>
        <dbReference type="SAM" id="MobiDB-lite"/>
    </source>
</evidence>
<dbReference type="RefSeq" id="WP_146599693.1">
    <property type="nucleotide sequence ID" value="NZ_SJPY01000003.1"/>
</dbReference>
<dbReference type="EMBL" id="SJPY01000003">
    <property type="protein sequence ID" value="TWU43230.1"/>
    <property type="molecule type" value="Genomic_DNA"/>
</dbReference>
<dbReference type="PANTHER" id="PTHR10859">
    <property type="entry name" value="GLYCOSYL TRANSFERASE"/>
    <property type="match status" value="1"/>
</dbReference>
<protein>
    <submittedName>
        <fullName evidence="3">Poly-beta-1,6-N-acetyl-D-glucosamine synthase</fullName>
        <ecNumber evidence="3">2.4.1.-</ecNumber>
    </submittedName>
</protein>
<gene>
    <name evidence="3" type="primary">pgaC</name>
    <name evidence="3" type="ORF">Q31b_22680</name>
</gene>
<dbReference type="GO" id="GO:0006487">
    <property type="term" value="P:protein N-linked glycosylation"/>
    <property type="evidence" value="ECO:0007669"/>
    <property type="project" value="TreeGrafter"/>
</dbReference>
<dbReference type="InterPro" id="IPR001173">
    <property type="entry name" value="Glyco_trans_2-like"/>
</dbReference>
<dbReference type="AlphaFoldDB" id="A0A5C6E2U1"/>
<feature type="region of interest" description="Disordered" evidence="1">
    <location>
        <begin position="317"/>
        <end position="336"/>
    </location>
</feature>
<keyword evidence="4" id="KW-1185">Reference proteome</keyword>
<reference evidence="3 4" key="1">
    <citation type="submission" date="2019-02" db="EMBL/GenBank/DDBJ databases">
        <title>Deep-cultivation of Planctomycetes and their phenomic and genomic characterization uncovers novel biology.</title>
        <authorList>
            <person name="Wiegand S."/>
            <person name="Jogler M."/>
            <person name="Boedeker C."/>
            <person name="Pinto D."/>
            <person name="Vollmers J."/>
            <person name="Rivas-Marin E."/>
            <person name="Kohn T."/>
            <person name="Peeters S.H."/>
            <person name="Heuer A."/>
            <person name="Rast P."/>
            <person name="Oberbeckmann S."/>
            <person name="Bunk B."/>
            <person name="Jeske O."/>
            <person name="Meyerdierks A."/>
            <person name="Storesund J.E."/>
            <person name="Kallscheuer N."/>
            <person name="Luecker S."/>
            <person name="Lage O.M."/>
            <person name="Pohl T."/>
            <person name="Merkel B.J."/>
            <person name="Hornburger P."/>
            <person name="Mueller R.-W."/>
            <person name="Bruemmer F."/>
            <person name="Labrenz M."/>
            <person name="Spormann A.M."/>
            <person name="Op Den Camp H."/>
            <person name="Overmann J."/>
            <person name="Amann R."/>
            <person name="Jetten M.S.M."/>
            <person name="Mascher T."/>
            <person name="Medema M.H."/>
            <person name="Devos D.P."/>
            <person name="Kaster A.-K."/>
            <person name="Ovreas L."/>
            <person name="Rohde M."/>
            <person name="Galperin M.Y."/>
            <person name="Jogler C."/>
        </authorList>
    </citation>
    <scope>NUCLEOTIDE SEQUENCE [LARGE SCALE GENOMIC DNA]</scope>
    <source>
        <strain evidence="3 4">Q31b</strain>
    </source>
</reference>
<feature type="domain" description="Glycosyltransferase 2-like" evidence="2">
    <location>
        <begin position="22"/>
        <end position="169"/>
    </location>
</feature>
<dbReference type="GO" id="GO:0016757">
    <property type="term" value="F:glycosyltransferase activity"/>
    <property type="evidence" value="ECO:0007669"/>
    <property type="project" value="UniProtKB-KW"/>
</dbReference>
<proteinExistence type="predicted"/>
<dbReference type="Pfam" id="PF00535">
    <property type="entry name" value="Glycos_transf_2"/>
    <property type="match status" value="1"/>
</dbReference>
<evidence type="ECO:0000313" key="3">
    <source>
        <dbReference type="EMBL" id="TWU43230.1"/>
    </source>
</evidence>
<dbReference type="SUPFAM" id="SSF53448">
    <property type="entry name" value="Nucleotide-diphospho-sugar transferases"/>
    <property type="match status" value="1"/>
</dbReference>
<dbReference type="InterPro" id="IPR029044">
    <property type="entry name" value="Nucleotide-diphossugar_trans"/>
</dbReference>
<dbReference type="OrthoDB" id="9784574at2"/>
<dbReference type="Proteomes" id="UP000315471">
    <property type="component" value="Unassembled WGS sequence"/>
</dbReference>
<keyword evidence="3" id="KW-0328">Glycosyltransferase</keyword>
<evidence type="ECO:0000259" key="2">
    <source>
        <dbReference type="Pfam" id="PF00535"/>
    </source>
</evidence>
<sequence length="336" mass="38049">MENGILLTASEERRMKATVTTLVVPCFNEAERLECDAFIDFANRHSDIRFLFVDDGSSDQTLQTLVQLRRRAPRDRVEVLSLDRNRGKGEAVRIGMLHALKPLSHARVDREASSVPSTAMGFLGYFDADLATPLDEIPRLIEVGRRRKDVAVVVGSRMRLQGRFIDRTPLRRLCGHVFALMASILLGTRIRDTQCGAKLFRVDSRLRQILAEPFMSRWLFDVELLARLTLPPISDLRQASRFSEPTATTLFEYPLDRWDEVAGSKLRLSTFLLAPLELLRIAAMYRLGVRSPFERETVPEPTILSFPPMETDFIAEQENSSAPASRPVVPKLRKSA</sequence>
<evidence type="ECO:0000313" key="4">
    <source>
        <dbReference type="Proteomes" id="UP000315471"/>
    </source>
</evidence>
<comment type="caution">
    <text evidence="3">The sequence shown here is derived from an EMBL/GenBank/DDBJ whole genome shotgun (WGS) entry which is preliminary data.</text>
</comment>
<dbReference type="Gene3D" id="3.90.550.10">
    <property type="entry name" value="Spore Coat Polysaccharide Biosynthesis Protein SpsA, Chain A"/>
    <property type="match status" value="1"/>
</dbReference>
<dbReference type="PANTHER" id="PTHR10859:SF91">
    <property type="entry name" value="DOLICHYL-PHOSPHATE BETA-GLUCOSYLTRANSFERASE"/>
    <property type="match status" value="1"/>
</dbReference>
<accession>A0A5C6E2U1</accession>
<name>A0A5C6E2U1_9BACT</name>